<dbReference type="AlphaFoldDB" id="A0AAV7V007"/>
<dbReference type="EMBL" id="JANPWB010000004">
    <property type="protein sequence ID" value="KAJ1193665.1"/>
    <property type="molecule type" value="Genomic_DNA"/>
</dbReference>
<proteinExistence type="predicted"/>
<evidence type="ECO:0000313" key="3">
    <source>
        <dbReference type="Proteomes" id="UP001066276"/>
    </source>
</evidence>
<reference evidence="2" key="1">
    <citation type="journal article" date="2022" name="bioRxiv">
        <title>Sequencing and chromosome-scale assembly of the giantPleurodeles waltlgenome.</title>
        <authorList>
            <person name="Brown T."/>
            <person name="Elewa A."/>
            <person name="Iarovenko S."/>
            <person name="Subramanian E."/>
            <person name="Araus A.J."/>
            <person name="Petzold A."/>
            <person name="Susuki M."/>
            <person name="Suzuki K.-i.T."/>
            <person name="Hayashi T."/>
            <person name="Toyoda A."/>
            <person name="Oliveira C."/>
            <person name="Osipova E."/>
            <person name="Leigh N.D."/>
            <person name="Simon A."/>
            <person name="Yun M.H."/>
        </authorList>
    </citation>
    <scope>NUCLEOTIDE SEQUENCE</scope>
    <source>
        <strain evidence="2">20211129_DDA</strain>
        <tissue evidence="2">Liver</tissue>
    </source>
</reference>
<evidence type="ECO:0000256" key="1">
    <source>
        <dbReference type="SAM" id="MobiDB-lite"/>
    </source>
</evidence>
<organism evidence="2 3">
    <name type="scientific">Pleurodeles waltl</name>
    <name type="common">Iberian ribbed newt</name>
    <dbReference type="NCBI Taxonomy" id="8319"/>
    <lineage>
        <taxon>Eukaryota</taxon>
        <taxon>Metazoa</taxon>
        <taxon>Chordata</taxon>
        <taxon>Craniata</taxon>
        <taxon>Vertebrata</taxon>
        <taxon>Euteleostomi</taxon>
        <taxon>Amphibia</taxon>
        <taxon>Batrachia</taxon>
        <taxon>Caudata</taxon>
        <taxon>Salamandroidea</taxon>
        <taxon>Salamandridae</taxon>
        <taxon>Pleurodelinae</taxon>
        <taxon>Pleurodeles</taxon>
    </lineage>
</organism>
<comment type="caution">
    <text evidence="2">The sequence shown here is derived from an EMBL/GenBank/DDBJ whole genome shotgun (WGS) entry which is preliminary data.</text>
</comment>
<dbReference type="Proteomes" id="UP001066276">
    <property type="component" value="Chromosome 2_2"/>
</dbReference>
<gene>
    <name evidence="2" type="ORF">NDU88_002961</name>
</gene>
<protein>
    <submittedName>
        <fullName evidence="2">Uncharacterized protein</fullName>
    </submittedName>
</protein>
<evidence type="ECO:0000313" key="2">
    <source>
        <dbReference type="EMBL" id="KAJ1193665.1"/>
    </source>
</evidence>
<name>A0AAV7V007_PLEWA</name>
<accession>A0AAV7V007</accession>
<keyword evidence="3" id="KW-1185">Reference proteome</keyword>
<feature type="region of interest" description="Disordered" evidence="1">
    <location>
        <begin position="29"/>
        <end position="79"/>
    </location>
</feature>
<sequence>MRTRTRRGAERSGCRSSCALRTEHKCRNRINWPPQPQRNTKKAQSRRHNGETEAAEGPIRDQTWGPVNDGELRSTAQSD</sequence>